<feature type="transmembrane region" description="Helical" evidence="1">
    <location>
        <begin position="27"/>
        <end position="46"/>
    </location>
</feature>
<keyword evidence="1" id="KW-0472">Membrane</keyword>
<keyword evidence="1" id="KW-0812">Transmembrane</keyword>
<keyword evidence="1" id="KW-1133">Transmembrane helix</keyword>
<comment type="caution">
    <text evidence="2">The sequence shown here is derived from an EMBL/GenBank/DDBJ whole genome shotgun (WGS) entry which is preliminary data.</text>
</comment>
<organism evidence="2 3">
    <name type="scientific">Streptomyces odorifer</name>
    <dbReference type="NCBI Taxonomy" id="53450"/>
    <lineage>
        <taxon>Bacteria</taxon>
        <taxon>Bacillati</taxon>
        <taxon>Actinomycetota</taxon>
        <taxon>Actinomycetes</taxon>
        <taxon>Kitasatosporales</taxon>
        <taxon>Streptomycetaceae</taxon>
        <taxon>Streptomyces</taxon>
        <taxon>Streptomyces albidoflavus group</taxon>
    </lineage>
</organism>
<evidence type="ECO:0000313" key="3">
    <source>
        <dbReference type="Proteomes" id="UP000540128"/>
    </source>
</evidence>
<dbReference type="RefSeq" id="WP_191835122.1">
    <property type="nucleotide sequence ID" value="NZ_JAANNT010000035.1"/>
</dbReference>
<proteinExistence type="predicted"/>
<dbReference type="EMBL" id="JAANNT010000035">
    <property type="protein sequence ID" value="NUV31949.1"/>
    <property type="molecule type" value="Genomic_DNA"/>
</dbReference>
<evidence type="ECO:0000256" key="1">
    <source>
        <dbReference type="SAM" id="Phobius"/>
    </source>
</evidence>
<keyword evidence="3" id="KW-1185">Reference proteome</keyword>
<sequence length="73" mass="7868">MNFLSNAARSYYAVNVAAWRAIRRHSAVTVLLLIGAYLGITAALRSAGHPDAAWAFTIVGGALLLTLAWQRRA</sequence>
<feature type="transmembrane region" description="Helical" evidence="1">
    <location>
        <begin position="52"/>
        <end position="69"/>
    </location>
</feature>
<reference evidence="2 3" key="1">
    <citation type="submission" date="2020-03" db="EMBL/GenBank/DDBJ databases">
        <title>Complete genome sequence of sixteen Streptomyces strains facilitates identification of candidate genes involved in plant growth-promotion in grain legumes and cereals.</title>
        <authorList>
            <person name="Gopalakrishnan S."/>
            <person name="Thakur V."/>
            <person name="Saxena R."/>
            <person name="Vadlamudi S."/>
            <person name="Purohit S."/>
            <person name="Kumar V."/>
            <person name="Rathore A."/>
            <person name="Chitikineni A."/>
            <person name="Varshney R.K."/>
        </authorList>
    </citation>
    <scope>NUCLEOTIDE SEQUENCE [LARGE SCALE GENOMIC DNA]</scope>
    <source>
        <strain evidence="2 3">KAI-180</strain>
    </source>
</reference>
<dbReference type="AlphaFoldDB" id="A0A7Y6F4X3"/>
<accession>A0A7Y6F4X3</accession>
<dbReference type="Proteomes" id="UP000540128">
    <property type="component" value="Unassembled WGS sequence"/>
</dbReference>
<name>A0A7Y6F4X3_9ACTN</name>
<protein>
    <submittedName>
        <fullName evidence="2">Uncharacterized protein</fullName>
    </submittedName>
</protein>
<evidence type="ECO:0000313" key="2">
    <source>
        <dbReference type="EMBL" id="NUV31949.1"/>
    </source>
</evidence>
<gene>
    <name evidence="2" type="ORF">G6W59_27280</name>
</gene>